<evidence type="ECO:0000313" key="3">
    <source>
        <dbReference type="Proteomes" id="UP001175271"/>
    </source>
</evidence>
<dbReference type="SMART" id="SM00587">
    <property type="entry name" value="CHK"/>
    <property type="match status" value="1"/>
</dbReference>
<keyword evidence="3" id="KW-1185">Reference proteome</keyword>
<dbReference type="InterPro" id="IPR015897">
    <property type="entry name" value="CHK_kinase-like"/>
</dbReference>
<gene>
    <name evidence="2" type="ORF">QR680_003602</name>
</gene>
<dbReference type="InterPro" id="IPR012877">
    <property type="entry name" value="Dhs-27"/>
</dbReference>
<evidence type="ECO:0000259" key="1">
    <source>
        <dbReference type="SMART" id="SM00587"/>
    </source>
</evidence>
<organism evidence="2 3">
    <name type="scientific">Steinernema hermaphroditum</name>
    <dbReference type="NCBI Taxonomy" id="289476"/>
    <lineage>
        <taxon>Eukaryota</taxon>
        <taxon>Metazoa</taxon>
        <taxon>Ecdysozoa</taxon>
        <taxon>Nematoda</taxon>
        <taxon>Chromadorea</taxon>
        <taxon>Rhabditida</taxon>
        <taxon>Tylenchina</taxon>
        <taxon>Panagrolaimomorpha</taxon>
        <taxon>Strongyloidoidea</taxon>
        <taxon>Steinernematidae</taxon>
        <taxon>Steinernema</taxon>
    </lineage>
</organism>
<dbReference type="InterPro" id="IPR052961">
    <property type="entry name" value="Oxido-Kinase-like_Enzymes"/>
</dbReference>
<dbReference type="PANTHER" id="PTHR23020:SF41">
    <property type="entry name" value="AMINOGLYCOSIDE PHOSPHOTRANSFERASE DOMAIN-CONTAINING PROTEIN"/>
    <property type="match status" value="1"/>
</dbReference>
<dbReference type="SUPFAM" id="SSF56112">
    <property type="entry name" value="Protein kinase-like (PK-like)"/>
    <property type="match status" value="1"/>
</dbReference>
<dbReference type="Proteomes" id="UP001175271">
    <property type="component" value="Unassembled WGS sequence"/>
</dbReference>
<accession>A0AA39HLY3</accession>
<sequence length="408" mass="45609">MGMKGRRRCDTSINTHLCSTTTMAPGDHLVAGSDMNLEKLMEILAKNDRSYTLGTDPSKLKGIPSEKCISAGKGFSSKIYRILLEADDGSHSVLVKIAGPQKMRHDDNDEVDLDKLEMIASVHNREVAFYEFAKNNVPDDLLLVKYFHGTQMNVADGMQGLIVMEDLTGKMMKEYKLGQGVGVNAVLSIFDTLAVLQVRSLLHQEQIKEQFQHNSKALHAIHSYVVYCCKELEKRNLPWFTENISDKCQANADPSNARQLLSPDAKYGDLGHVLVHGDLWPNNMIWQGNGGKPDLLAICDWQCTHAGNYTADIAAVMAVSMDGDNRRANEENMLGFYTKQMNKNLEKHGICTRLNLDTVRASYKNSLNYAILQLIMTVVTNPKDDVPLDGEEEGPLTKRLRTLVEDMF</sequence>
<feature type="domain" description="CHK kinase-like" evidence="1">
    <location>
        <begin position="162"/>
        <end position="347"/>
    </location>
</feature>
<dbReference type="Pfam" id="PF07914">
    <property type="entry name" value="DUF1679"/>
    <property type="match status" value="1"/>
</dbReference>
<proteinExistence type="predicted"/>
<dbReference type="Gene3D" id="3.90.1200.10">
    <property type="match status" value="1"/>
</dbReference>
<evidence type="ECO:0000313" key="2">
    <source>
        <dbReference type="EMBL" id="KAK0407804.1"/>
    </source>
</evidence>
<dbReference type="InterPro" id="IPR011009">
    <property type="entry name" value="Kinase-like_dom_sf"/>
</dbReference>
<dbReference type="EMBL" id="JAUCMV010000003">
    <property type="protein sequence ID" value="KAK0407804.1"/>
    <property type="molecule type" value="Genomic_DNA"/>
</dbReference>
<reference evidence="2" key="1">
    <citation type="submission" date="2023-06" db="EMBL/GenBank/DDBJ databases">
        <title>Genomic analysis of the entomopathogenic nematode Steinernema hermaphroditum.</title>
        <authorList>
            <person name="Schwarz E.M."/>
            <person name="Heppert J.K."/>
            <person name="Baniya A."/>
            <person name="Schwartz H.T."/>
            <person name="Tan C.-H."/>
            <person name="Antoshechkin I."/>
            <person name="Sternberg P.W."/>
            <person name="Goodrich-Blair H."/>
            <person name="Dillman A.R."/>
        </authorList>
    </citation>
    <scope>NUCLEOTIDE SEQUENCE</scope>
    <source>
        <strain evidence="2">PS9179</strain>
        <tissue evidence="2">Whole animal</tissue>
    </source>
</reference>
<name>A0AA39HLY3_9BILA</name>
<dbReference type="AlphaFoldDB" id="A0AA39HLY3"/>
<comment type="caution">
    <text evidence="2">The sequence shown here is derived from an EMBL/GenBank/DDBJ whole genome shotgun (WGS) entry which is preliminary data.</text>
</comment>
<dbReference type="PANTHER" id="PTHR23020">
    <property type="entry name" value="UNCHARACTERIZED NUCLEAR HORMONE RECEPTOR-RELATED"/>
    <property type="match status" value="1"/>
</dbReference>
<protein>
    <recommendedName>
        <fullName evidence="1">CHK kinase-like domain-containing protein</fullName>
    </recommendedName>
</protein>